<keyword evidence="5" id="KW-0472">Membrane</keyword>
<feature type="transmembrane region" description="Helical" evidence="5">
    <location>
        <begin position="149"/>
        <end position="170"/>
    </location>
</feature>
<protein>
    <submittedName>
        <fullName evidence="7">Regulatory protein, luxR family</fullName>
    </submittedName>
</protein>
<reference evidence="8" key="1">
    <citation type="submission" date="2016-10" db="EMBL/GenBank/DDBJ databases">
        <authorList>
            <person name="Varghese N."/>
            <person name="Submissions S."/>
        </authorList>
    </citation>
    <scope>NUCLEOTIDE SEQUENCE [LARGE SCALE GENOMIC DNA]</scope>
    <source>
        <strain evidence="8">JS21-1</strain>
    </source>
</reference>
<evidence type="ECO:0000256" key="5">
    <source>
        <dbReference type="SAM" id="Phobius"/>
    </source>
</evidence>
<proteinExistence type="predicted"/>
<keyword evidence="3" id="KW-0804">Transcription</keyword>
<keyword evidence="1" id="KW-0805">Transcription regulation</keyword>
<feature type="compositionally biased region" description="Low complexity" evidence="4">
    <location>
        <begin position="75"/>
        <end position="86"/>
    </location>
</feature>
<keyword evidence="8" id="KW-1185">Reference proteome</keyword>
<dbReference type="InterPro" id="IPR036388">
    <property type="entry name" value="WH-like_DNA-bd_sf"/>
</dbReference>
<dbReference type="RefSeq" id="WP_093004512.1">
    <property type="nucleotide sequence ID" value="NZ_FNZZ01000002.1"/>
</dbReference>
<dbReference type="STRING" id="1855283.SAMN05216382_1323"/>
<dbReference type="InterPro" id="IPR016032">
    <property type="entry name" value="Sig_transdc_resp-reg_C-effctor"/>
</dbReference>
<dbReference type="SUPFAM" id="SSF46894">
    <property type="entry name" value="C-terminal effector domain of the bipartite response regulators"/>
    <property type="match status" value="1"/>
</dbReference>
<evidence type="ECO:0000313" key="8">
    <source>
        <dbReference type="Proteomes" id="UP000199214"/>
    </source>
</evidence>
<dbReference type="PANTHER" id="PTHR44688:SF16">
    <property type="entry name" value="DNA-BINDING TRANSCRIPTIONAL ACTIVATOR DEVR_DOSR"/>
    <property type="match status" value="1"/>
</dbReference>
<gene>
    <name evidence="7" type="ORF">SAMN05216382_1323</name>
</gene>
<dbReference type="OrthoDB" id="7560897at2"/>
<name>A0A1H7LVN1_9SPHN</name>
<dbReference type="Gene3D" id="1.10.10.10">
    <property type="entry name" value="Winged helix-like DNA-binding domain superfamily/Winged helix DNA-binding domain"/>
    <property type="match status" value="1"/>
</dbReference>
<sequence>MPSTTHDGLQALTAREREVLRLFAQGLEGPEVARALNLSAKTVETHVRNARAKLGGVRRPAAARMVAEDERSRESAAFPSLAPSSPTNASPKASSGIPDTPPPGHQAGVDALGGGAEMVREDRAIFLHLPTPAPSQFTDRNTADQHPPALTRLLAIAGLGFAVMAALALVAPVTDGIQRWADAIHRHSSN</sequence>
<organism evidence="7 8">
    <name type="scientific">Sphingomonas palmae</name>
    <dbReference type="NCBI Taxonomy" id="1855283"/>
    <lineage>
        <taxon>Bacteria</taxon>
        <taxon>Pseudomonadati</taxon>
        <taxon>Pseudomonadota</taxon>
        <taxon>Alphaproteobacteria</taxon>
        <taxon>Sphingomonadales</taxon>
        <taxon>Sphingomonadaceae</taxon>
        <taxon>Sphingomonas</taxon>
    </lineage>
</organism>
<evidence type="ECO:0000256" key="3">
    <source>
        <dbReference type="ARBA" id="ARBA00023163"/>
    </source>
</evidence>
<keyword evidence="5" id="KW-0812">Transmembrane</keyword>
<evidence type="ECO:0000313" key="7">
    <source>
        <dbReference type="EMBL" id="SEL02919.1"/>
    </source>
</evidence>
<dbReference type="Pfam" id="PF00196">
    <property type="entry name" value="GerE"/>
    <property type="match status" value="1"/>
</dbReference>
<dbReference type="GO" id="GO:0006355">
    <property type="term" value="P:regulation of DNA-templated transcription"/>
    <property type="evidence" value="ECO:0007669"/>
    <property type="project" value="InterPro"/>
</dbReference>
<evidence type="ECO:0000259" key="6">
    <source>
        <dbReference type="PROSITE" id="PS50043"/>
    </source>
</evidence>
<feature type="region of interest" description="Disordered" evidence="4">
    <location>
        <begin position="55"/>
        <end position="111"/>
    </location>
</feature>
<keyword evidence="5" id="KW-1133">Transmembrane helix</keyword>
<dbReference type="PROSITE" id="PS50043">
    <property type="entry name" value="HTH_LUXR_2"/>
    <property type="match status" value="1"/>
</dbReference>
<feature type="domain" description="HTH luxR-type" evidence="6">
    <location>
        <begin position="5"/>
        <end position="70"/>
    </location>
</feature>
<dbReference type="PRINTS" id="PR00038">
    <property type="entry name" value="HTHLUXR"/>
</dbReference>
<dbReference type="Proteomes" id="UP000199214">
    <property type="component" value="Unassembled WGS sequence"/>
</dbReference>
<accession>A0A1H7LVN1</accession>
<evidence type="ECO:0000256" key="2">
    <source>
        <dbReference type="ARBA" id="ARBA00023125"/>
    </source>
</evidence>
<dbReference type="PANTHER" id="PTHR44688">
    <property type="entry name" value="DNA-BINDING TRANSCRIPTIONAL ACTIVATOR DEVR_DOSR"/>
    <property type="match status" value="1"/>
</dbReference>
<dbReference type="EMBL" id="FNZZ01000002">
    <property type="protein sequence ID" value="SEL02919.1"/>
    <property type="molecule type" value="Genomic_DNA"/>
</dbReference>
<dbReference type="InterPro" id="IPR000792">
    <property type="entry name" value="Tscrpt_reg_LuxR_C"/>
</dbReference>
<dbReference type="AlphaFoldDB" id="A0A1H7LVN1"/>
<keyword evidence="2" id="KW-0238">DNA-binding</keyword>
<dbReference type="SMART" id="SM00421">
    <property type="entry name" value="HTH_LUXR"/>
    <property type="match status" value="1"/>
</dbReference>
<evidence type="ECO:0000256" key="4">
    <source>
        <dbReference type="SAM" id="MobiDB-lite"/>
    </source>
</evidence>
<dbReference type="CDD" id="cd06170">
    <property type="entry name" value="LuxR_C_like"/>
    <property type="match status" value="1"/>
</dbReference>
<dbReference type="GO" id="GO:0003677">
    <property type="term" value="F:DNA binding"/>
    <property type="evidence" value="ECO:0007669"/>
    <property type="project" value="UniProtKB-KW"/>
</dbReference>
<evidence type="ECO:0000256" key="1">
    <source>
        <dbReference type="ARBA" id="ARBA00023015"/>
    </source>
</evidence>